<dbReference type="CDD" id="cd17330">
    <property type="entry name" value="MFS_SLC46_TetA_like"/>
    <property type="match status" value="1"/>
</dbReference>
<dbReference type="AlphaFoldDB" id="A0A176ZZN8"/>
<evidence type="ECO:0000256" key="7">
    <source>
        <dbReference type="SAM" id="Phobius"/>
    </source>
</evidence>
<dbReference type="GO" id="GO:0022857">
    <property type="term" value="F:transmembrane transporter activity"/>
    <property type="evidence" value="ECO:0007669"/>
    <property type="project" value="InterPro"/>
</dbReference>
<feature type="transmembrane region" description="Helical" evidence="7">
    <location>
        <begin position="418"/>
        <end position="438"/>
    </location>
</feature>
<feature type="compositionally biased region" description="Polar residues" evidence="6">
    <location>
        <begin position="12"/>
        <end position="24"/>
    </location>
</feature>
<protein>
    <recommendedName>
        <fullName evidence="8">Major facilitator superfamily (MFS) profile domain-containing protein</fullName>
    </recommendedName>
</protein>
<feature type="transmembrane region" description="Helical" evidence="7">
    <location>
        <begin position="386"/>
        <end position="406"/>
    </location>
</feature>
<dbReference type="InterPro" id="IPR001958">
    <property type="entry name" value="Tet-R_TetA/multi-R_MdtG-like"/>
</dbReference>
<feature type="transmembrane region" description="Helical" evidence="7">
    <location>
        <begin position="197"/>
        <end position="221"/>
    </location>
</feature>
<reference evidence="9" key="1">
    <citation type="submission" date="2016-03" db="EMBL/GenBank/DDBJ databases">
        <title>Updated assembly of Pseudogymnoascus destructans, the fungus causing white-nose syndrome of bats.</title>
        <authorList>
            <person name="Palmer J.M."/>
            <person name="Drees K.P."/>
            <person name="Foster J.T."/>
            <person name="Lindner D.L."/>
        </authorList>
    </citation>
    <scope>NUCLEOTIDE SEQUENCE [LARGE SCALE GENOMIC DNA]</scope>
    <source>
        <strain evidence="9">20631-21</strain>
    </source>
</reference>
<evidence type="ECO:0000256" key="5">
    <source>
        <dbReference type="ARBA" id="ARBA00023136"/>
    </source>
</evidence>
<evidence type="ECO:0000313" key="9">
    <source>
        <dbReference type="EMBL" id="OAF54164.1"/>
    </source>
</evidence>
<evidence type="ECO:0000256" key="1">
    <source>
        <dbReference type="ARBA" id="ARBA00004141"/>
    </source>
</evidence>
<feature type="region of interest" description="Disordered" evidence="6">
    <location>
        <begin position="298"/>
        <end position="321"/>
    </location>
</feature>
<dbReference type="PRINTS" id="PR01035">
    <property type="entry name" value="TCRTETA"/>
</dbReference>
<feature type="transmembrane region" description="Helical" evidence="7">
    <location>
        <begin position="106"/>
        <end position="128"/>
    </location>
</feature>
<feature type="transmembrane region" description="Helical" evidence="7">
    <location>
        <begin position="527"/>
        <end position="547"/>
    </location>
</feature>
<evidence type="ECO:0000256" key="6">
    <source>
        <dbReference type="SAM" id="MobiDB-lite"/>
    </source>
</evidence>
<dbReference type="SUPFAM" id="SSF103473">
    <property type="entry name" value="MFS general substrate transporter"/>
    <property type="match status" value="1"/>
</dbReference>
<feature type="transmembrane region" description="Helical" evidence="7">
    <location>
        <begin position="163"/>
        <end position="185"/>
    </location>
</feature>
<keyword evidence="3 7" id="KW-0812">Transmembrane</keyword>
<dbReference type="GO" id="GO:0016020">
    <property type="term" value="C:membrane"/>
    <property type="evidence" value="ECO:0007669"/>
    <property type="project" value="UniProtKB-SubCell"/>
</dbReference>
<feature type="transmembrane region" description="Helical" evidence="7">
    <location>
        <begin position="140"/>
        <end position="157"/>
    </location>
</feature>
<feature type="transmembrane region" description="Helical" evidence="7">
    <location>
        <begin position="347"/>
        <end position="366"/>
    </location>
</feature>
<dbReference type="Gene3D" id="1.20.1250.20">
    <property type="entry name" value="MFS general substrate transporter like domains"/>
    <property type="match status" value="1"/>
</dbReference>
<evidence type="ECO:0000256" key="4">
    <source>
        <dbReference type="ARBA" id="ARBA00022989"/>
    </source>
</evidence>
<evidence type="ECO:0000256" key="2">
    <source>
        <dbReference type="ARBA" id="ARBA00022448"/>
    </source>
</evidence>
<organism evidence="9">
    <name type="scientific">Pseudogymnoascus destructans</name>
    <dbReference type="NCBI Taxonomy" id="655981"/>
    <lineage>
        <taxon>Eukaryota</taxon>
        <taxon>Fungi</taxon>
        <taxon>Dikarya</taxon>
        <taxon>Ascomycota</taxon>
        <taxon>Pezizomycotina</taxon>
        <taxon>Leotiomycetes</taxon>
        <taxon>Thelebolales</taxon>
        <taxon>Thelebolaceae</taxon>
        <taxon>Pseudogymnoascus</taxon>
    </lineage>
</organism>
<dbReference type="InterPro" id="IPR020846">
    <property type="entry name" value="MFS_dom"/>
</dbReference>
<evidence type="ECO:0000259" key="8">
    <source>
        <dbReference type="PROSITE" id="PS50850"/>
    </source>
</evidence>
<dbReference type="PROSITE" id="PS50850">
    <property type="entry name" value="MFS"/>
    <property type="match status" value="1"/>
</dbReference>
<dbReference type="InterPro" id="IPR036259">
    <property type="entry name" value="MFS_trans_sf"/>
</dbReference>
<keyword evidence="2" id="KW-0813">Transport</keyword>
<dbReference type="GeneID" id="36292591"/>
<feature type="domain" description="Major facilitator superfamily (MFS) profile" evidence="8">
    <location>
        <begin position="69"/>
        <end position="552"/>
    </location>
</feature>
<feature type="compositionally biased region" description="Basic residues" evidence="6">
    <location>
        <begin position="298"/>
        <end position="307"/>
    </location>
</feature>
<proteinExistence type="predicted"/>
<sequence>MSRKPIVAGLNRRQSSTPHYQTFPTAPPRTRGNALSSPFDSSHDQDRVSNADDDQHNNHNHESPLPRRQLAVLAIIALAEQTALNSISPYLPQMVASFPSTDTSRIGLYVGAIASSFAAAQLLTNYFWGSLSDRIGRKPVILLGAILTAAAFVGFGFCTKLWHAILVQAIMGIVNGNQGLISTCLGEITDRSNQGRAFVWLPVIYGVGAISGPALGGLLVQGESSAKKPSYPFLLPNLVAAVILVVEFTVTLIFLEESLEEAKDLPPLQDRVRAFFSWMWQFASGAIRPTYTRRGPLHHHGHRRVHSHSSTISSTSSTSPSSSLLHDIFAGPYTSIPIKDPLSGTTLLLLSTYFVFQLSNASFNALYPVFAFADPPLGRNIPARDIGFSLSAAGVATIMFQVLIFGRLRDKMGNKATYRAGLGLFAVALLATPTVPFADSKPPFKFLTGHMWMWAHLSLVLLAKTVASVGGLSSALLLITNSAPEPECLGALNGLAQTLSSAGRGVGPVMAGGLFSAAPKNGRSGGWIPFGVFGGVAVLGFVASWGIRGEELEGEEWDEGEHDEEEVL</sequence>
<feature type="compositionally biased region" description="Basic and acidic residues" evidence="6">
    <location>
        <begin position="41"/>
        <end position="64"/>
    </location>
</feature>
<feature type="transmembrane region" description="Helical" evidence="7">
    <location>
        <begin position="458"/>
        <end position="479"/>
    </location>
</feature>
<keyword evidence="4 7" id="KW-1133">Transmembrane helix</keyword>
<comment type="subcellular location">
    <subcellularLocation>
        <location evidence="1">Membrane</location>
        <topology evidence="1">Multi-pass membrane protein</topology>
    </subcellularLocation>
</comment>
<feature type="compositionally biased region" description="Low complexity" evidence="6">
    <location>
        <begin position="308"/>
        <end position="321"/>
    </location>
</feature>
<dbReference type="PANTHER" id="PTHR23504">
    <property type="entry name" value="MAJOR FACILITATOR SUPERFAMILY DOMAIN-CONTAINING PROTEIN 10"/>
    <property type="match status" value="1"/>
</dbReference>
<name>A0A176ZZN8_9PEZI</name>
<evidence type="ECO:0000256" key="3">
    <source>
        <dbReference type="ARBA" id="ARBA00022692"/>
    </source>
</evidence>
<dbReference type="EMBL" id="KV441459">
    <property type="protein sequence ID" value="OAF54164.1"/>
    <property type="molecule type" value="Genomic_DNA"/>
</dbReference>
<dbReference type="InterPro" id="IPR011701">
    <property type="entry name" value="MFS"/>
</dbReference>
<keyword evidence="5 7" id="KW-0472">Membrane</keyword>
<dbReference type="OrthoDB" id="10262656at2759"/>
<accession>A0A176ZZN8</accession>
<dbReference type="PANTHER" id="PTHR23504:SF39">
    <property type="entry name" value="TRANSPORTER, PUTATIVE (AFU_ORTHOLOGUE AFUA_6G03860)-RELATED"/>
    <property type="match status" value="1"/>
</dbReference>
<dbReference type="VEuPathDB" id="FungiDB:GMDG_08233"/>
<gene>
    <name evidence="9" type="ORF">VC83_09561</name>
</gene>
<dbReference type="Pfam" id="PF07690">
    <property type="entry name" value="MFS_1"/>
    <property type="match status" value="1"/>
</dbReference>
<dbReference type="Proteomes" id="UP000077154">
    <property type="component" value="Unassembled WGS sequence"/>
</dbReference>
<feature type="region of interest" description="Disordered" evidence="6">
    <location>
        <begin position="1"/>
        <end position="64"/>
    </location>
</feature>
<dbReference type="eggNOG" id="KOG2615">
    <property type="taxonomic scope" value="Eukaryota"/>
</dbReference>
<dbReference type="RefSeq" id="XP_024319471.1">
    <property type="nucleotide sequence ID" value="XM_024472974.1"/>
</dbReference>
<feature type="transmembrane region" description="Helical" evidence="7">
    <location>
        <begin position="233"/>
        <end position="255"/>
    </location>
</feature>